<reference evidence="2" key="1">
    <citation type="submission" date="2020-11" db="EMBL/GenBank/DDBJ databases">
        <title>Enhanced detection system for hospital associated transmission using whole genome sequencing surveillance.</title>
        <authorList>
            <person name="Harrison L.H."/>
            <person name="Van Tyne D."/>
            <person name="Marsh J.W."/>
            <person name="Griffith M.P."/>
            <person name="Snyder D.J."/>
            <person name="Cooper V.S."/>
            <person name="Mustapha M."/>
        </authorList>
    </citation>
    <scope>NUCLEOTIDE SEQUENCE</scope>
    <source>
        <strain evidence="2">STEN00053</strain>
    </source>
</reference>
<dbReference type="AlphaFoldDB" id="A0AA40Y8Q9"/>
<organism evidence="2 3">
    <name type="scientific">Stenotrophomonas maltophilia</name>
    <name type="common">Pseudomonas maltophilia</name>
    <name type="synonym">Xanthomonas maltophilia</name>
    <dbReference type="NCBI Taxonomy" id="40324"/>
    <lineage>
        <taxon>Bacteria</taxon>
        <taxon>Pseudomonadati</taxon>
        <taxon>Pseudomonadota</taxon>
        <taxon>Gammaproteobacteria</taxon>
        <taxon>Lysobacterales</taxon>
        <taxon>Lysobacteraceae</taxon>
        <taxon>Stenotrophomonas</taxon>
        <taxon>Stenotrophomonas maltophilia group</taxon>
    </lineage>
</organism>
<feature type="compositionally biased region" description="Low complexity" evidence="1">
    <location>
        <begin position="13"/>
        <end position="29"/>
    </location>
</feature>
<protein>
    <recommendedName>
        <fullName evidence="4">Peptidase</fullName>
    </recommendedName>
</protein>
<feature type="compositionally biased region" description="Polar residues" evidence="1">
    <location>
        <begin position="1"/>
        <end position="12"/>
    </location>
</feature>
<sequence>MSTESATTTSTQNSGEGEGSNTTTSTTGQQGTGANGQPGTEGTGNGGEATGATGKDTQGEGGKAGKPDSETAATAPEQYEAFKVPDGFSLEGDRLGQATEFFKAKGWTQEQAQEAIDLYTRMAGEDAGALQQAVEAQRLLQIEQWGTETKQQLGSKYDETVSLATTAVKAINDPELTKAFNEQGWGNHPAMVNAFAFMGRFLRDSPMDGLGGSTTSAAGERSLGQRMYPDMK</sequence>
<accession>A0AA40Y8Q9</accession>
<feature type="region of interest" description="Disordered" evidence="1">
    <location>
        <begin position="1"/>
        <end position="73"/>
    </location>
</feature>
<feature type="region of interest" description="Disordered" evidence="1">
    <location>
        <begin position="211"/>
        <end position="232"/>
    </location>
</feature>
<evidence type="ECO:0000256" key="1">
    <source>
        <dbReference type="SAM" id="MobiDB-lite"/>
    </source>
</evidence>
<comment type="caution">
    <text evidence="2">The sequence shown here is derived from an EMBL/GenBank/DDBJ whole genome shotgun (WGS) entry which is preliminary data.</text>
</comment>
<evidence type="ECO:0000313" key="3">
    <source>
        <dbReference type="Proteomes" id="UP000634179"/>
    </source>
</evidence>
<feature type="compositionally biased region" description="Gly residues" evidence="1">
    <location>
        <begin position="30"/>
        <end position="49"/>
    </location>
</feature>
<dbReference type="EMBL" id="JADUOV010000018">
    <property type="protein sequence ID" value="MBH1791989.1"/>
    <property type="molecule type" value="Genomic_DNA"/>
</dbReference>
<gene>
    <name evidence="2" type="ORF">I5V89_19175</name>
</gene>
<proteinExistence type="predicted"/>
<name>A0AA40Y8Q9_STEMA</name>
<dbReference type="Proteomes" id="UP000634179">
    <property type="component" value="Unassembled WGS sequence"/>
</dbReference>
<evidence type="ECO:0008006" key="4">
    <source>
        <dbReference type="Google" id="ProtNLM"/>
    </source>
</evidence>
<evidence type="ECO:0000313" key="2">
    <source>
        <dbReference type="EMBL" id="MBH1791989.1"/>
    </source>
</evidence>